<organism evidence="2 3">
    <name type="scientific">Methyloversatilis universalis (strain ATCC BAA-1314 / DSM 25237 / JCM 13912 / CCUG 52030 / FAM5)</name>
    <dbReference type="NCBI Taxonomy" id="1000565"/>
    <lineage>
        <taxon>Bacteria</taxon>
        <taxon>Pseudomonadati</taxon>
        <taxon>Pseudomonadota</taxon>
        <taxon>Betaproteobacteria</taxon>
        <taxon>Nitrosomonadales</taxon>
        <taxon>Sterolibacteriaceae</taxon>
        <taxon>Methyloversatilis</taxon>
    </lineage>
</organism>
<reference evidence="2 3" key="1">
    <citation type="journal article" date="2011" name="J. Bacteriol.">
        <title>Genome sequence of Methyloversatilis universalis FAM5T, a methylotrophic representative of the order Rhodocyclales.</title>
        <authorList>
            <person name="Kittichotirat W."/>
            <person name="Good N.M."/>
            <person name="Hall R."/>
            <person name="Bringel F."/>
            <person name="Lajus A."/>
            <person name="Medigue C."/>
            <person name="Smalley N.E."/>
            <person name="Beck D."/>
            <person name="Bumgarner R."/>
            <person name="Vuilleumier S."/>
            <person name="Kalyuzhnaya M.G."/>
        </authorList>
    </citation>
    <scope>NUCLEOTIDE SEQUENCE [LARGE SCALE GENOMIC DNA]</scope>
    <source>
        <strain evidence="3">ATCC BAA-1314 / JCM 13912 / FAM5</strain>
    </source>
</reference>
<comment type="caution">
    <text evidence="2">The sequence shown here is derived from an EMBL/GenBank/DDBJ whole genome shotgun (WGS) entry which is preliminary data.</text>
</comment>
<evidence type="ECO:0000313" key="2">
    <source>
        <dbReference type="EMBL" id="EGK69951.1"/>
    </source>
</evidence>
<proteinExistence type="predicted"/>
<sequence length="221" mass="24876">MSQLYGAQHRALQDDFDMQPLADRVAEFIVHPAIQPEHRAFIESRDFFFLTTIDHRGYPTVSHKGGAPGFVRVIDDSTLAFPSFDGNGMFLSMGNITAHPKIGLLFIDFETPHRVRVHGDATVSRDDPLLEGSSPAFHGAEFVVRVKLAEIFINCPRYIHRYRRVEDAKHVPQPGCPTPPAQWKRIDGLQDVLPERDRHIADELGVLSPDAYAELVQQGRT</sequence>
<dbReference type="EMBL" id="AFHG01000059">
    <property type="protein sequence ID" value="EGK69951.1"/>
    <property type="molecule type" value="Genomic_DNA"/>
</dbReference>
<dbReference type="RefSeq" id="WP_008064679.1">
    <property type="nucleotide sequence ID" value="NZ_AFHG01000059.1"/>
</dbReference>
<dbReference type="InterPro" id="IPR012349">
    <property type="entry name" value="Split_barrel_FMN-bd"/>
</dbReference>
<dbReference type="OrthoDB" id="9796486at2"/>
<dbReference type="STRING" id="1000565.METUNv1_03918"/>
<feature type="domain" description="Pyridoxamine 5'-phosphate oxidase N-terminal" evidence="1">
    <location>
        <begin position="35"/>
        <end position="133"/>
    </location>
</feature>
<dbReference type="SUPFAM" id="SSF50475">
    <property type="entry name" value="FMN-binding split barrel"/>
    <property type="match status" value="1"/>
</dbReference>
<gene>
    <name evidence="2" type="ORF">METUNv1_03918</name>
</gene>
<dbReference type="eggNOG" id="COG3576">
    <property type="taxonomic scope" value="Bacteria"/>
</dbReference>
<evidence type="ECO:0000313" key="3">
    <source>
        <dbReference type="Proteomes" id="UP000005019"/>
    </source>
</evidence>
<dbReference type="Proteomes" id="UP000005019">
    <property type="component" value="Unassembled WGS sequence"/>
</dbReference>
<dbReference type="AlphaFoldDB" id="F5RHW9"/>
<evidence type="ECO:0000259" key="1">
    <source>
        <dbReference type="Pfam" id="PF01243"/>
    </source>
</evidence>
<protein>
    <submittedName>
        <fullName evidence="2">Pyridoxamine 5'-phosphate oxidase-related FMN-binding protein</fullName>
    </submittedName>
</protein>
<name>F5RHW9_METUF</name>
<keyword evidence="3" id="KW-1185">Reference proteome</keyword>
<dbReference type="Pfam" id="PF01243">
    <property type="entry name" value="PNPOx_N"/>
    <property type="match status" value="1"/>
</dbReference>
<dbReference type="Gene3D" id="2.30.110.10">
    <property type="entry name" value="Electron Transport, Fmn-binding Protein, Chain A"/>
    <property type="match status" value="1"/>
</dbReference>
<dbReference type="PANTHER" id="PTHR42815:SF2">
    <property type="entry name" value="FAD-BINDING, PUTATIVE (AFU_ORTHOLOGUE AFUA_6G07600)-RELATED"/>
    <property type="match status" value="1"/>
</dbReference>
<dbReference type="PANTHER" id="PTHR42815">
    <property type="entry name" value="FAD-BINDING, PUTATIVE (AFU_ORTHOLOGUE AFUA_6G07600)-RELATED"/>
    <property type="match status" value="1"/>
</dbReference>
<accession>F5RHW9</accession>
<dbReference type="InterPro" id="IPR011576">
    <property type="entry name" value="Pyridox_Oxase_N"/>
</dbReference>